<keyword evidence="1" id="KW-1133">Transmembrane helix</keyword>
<evidence type="ECO:0000313" key="2">
    <source>
        <dbReference type="EMBL" id="GEA51022.1"/>
    </source>
</evidence>
<dbReference type="EMBL" id="BJLF01000007">
    <property type="protein sequence ID" value="GEA51022.1"/>
    <property type="molecule type" value="Genomic_DNA"/>
</dbReference>
<dbReference type="Proteomes" id="UP000318717">
    <property type="component" value="Unassembled WGS sequence"/>
</dbReference>
<evidence type="ECO:0008006" key="4">
    <source>
        <dbReference type="Google" id="ProtNLM"/>
    </source>
</evidence>
<comment type="caution">
    <text evidence="2">The sequence shown here is derived from an EMBL/GenBank/DDBJ whole genome shotgun (WGS) entry which is preliminary data.</text>
</comment>
<evidence type="ECO:0000256" key="1">
    <source>
        <dbReference type="SAM" id="Phobius"/>
    </source>
</evidence>
<accession>A0A4Y3HW79</accession>
<proteinExistence type="predicted"/>
<keyword evidence="1" id="KW-0812">Transmembrane</keyword>
<sequence>MPKTLGFKWLAALIFIVLAYFSGRYINQEYIVNHERVFKGIWEGTGVFTSGNTSINSSSVMIIEPNDTRVAIKVEHNGYAFTVDANVTMRHSLNQHVYGELNNRTVTGLDKFVKNTGLLVPRTPSLLVAEVWRLDEGRLFINIMDSGVVIASFPLQRKHAL</sequence>
<organism evidence="2 3">
    <name type="scientific">Vibrio inusitatus NBRC 102082</name>
    <dbReference type="NCBI Taxonomy" id="1219070"/>
    <lineage>
        <taxon>Bacteria</taxon>
        <taxon>Pseudomonadati</taxon>
        <taxon>Pseudomonadota</taxon>
        <taxon>Gammaproteobacteria</taxon>
        <taxon>Vibrionales</taxon>
        <taxon>Vibrionaceae</taxon>
        <taxon>Vibrio</taxon>
    </lineage>
</organism>
<dbReference type="AlphaFoldDB" id="A0A4Y3HW79"/>
<reference evidence="2 3" key="1">
    <citation type="submission" date="2019-06" db="EMBL/GenBank/DDBJ databases">
        <title>Whole genome shotgun sequence of Vibrio inusitatus NBRC 102082.</title>
        <authorList>
            <person name="Hosoyama A."/>
            <person name="Uohara A."/>
            <person name="Ohji S."/>
            <person name="Ichikawa N."/>
        </authorList>
    </citation>
    <scope>NUCLEOTIDE SEQUENCE [LARGE SCALE GENOMIC DNA]</scope>
    <source>
        <strain evidence="2 3">NBRC 102082</strain>
    </source>
</reference>
<feature type="transmembrane region" description="Helical" evidence="1">
    <location>
        <begin position="6"/>
        <end position="26"/>
    </location>
</feature>
<name>A0A4Y3HW79_9VIBR</name>
<keyword evidence="1" id="KW-0472">Membrane</keyword>
<evidence type="ECO:0000313" key="3">
    <source>
        <dbReference type="Proteomes" id="UP000318717"/>
    </source>
</evidence>
<dbReference type="OrthoDB" id="5879298at2"/>
<dbReference type="RefSeq" id="WP_141345350.1">
    <property type="nucleotide sequence ID" value="NZ_BJLF01000007.1"/>
</dbReference>
<keyword evidence="3" id="KW-1185">Reference proteome</keyword>
<gene>
    <name evidence="2" type="ORF">VIN01S_18260</name>
</gene>
<protein>
    <recommendedName>
        <fullName evidence="4">DUF306 domain-containing protein</fullName>
    </recommendedName>
</protein>